<gene>
    <name evidence="2" type="ORF">H9624_14325</name>
</gene>
<organism evidence="2 3">
    <name type="scientific">Oceanitalea stevensii</name>
    <dbReference type="NCBI Taxonomy" id="2763072"/>
    <lineage>
        <taxon>Bacteria</taxon>
        <taxon>Bacillati</taxon>
        <taxon>Actinomycetota</taxon>
        <taxon>Actinomycetes</taxon>
        <taxon>Micrococcales</taxon>
        <taxon>Bogoriellaceae</taxon>
        <taxon>Georgenia</taxon>
    </lineage>
</organism>
<protein>
    <submittedName>
        <fullName evidence="2">Uncharacterized protein</fullName>
    </submittedName>
</protein>
<evidence type="ECO:0000256" key="1">
    <source>
        <dbReference type="SAM" id="SignalP"/>
    </source>
</evidence>
<dbReference type="RefSeq" id="WP_251840593.1">
    <property type="nucleotide sequence ID" value="NZ_JACSPO010000011.1"/>
</dbReference>
<reference evidence="2 3" key="1">
    <citation type="submission" date="2020-08" db="EMBL/GenBank/DDBJ databases">
        <title>A Genomic Blueprint of the Chicken Gut Microbiome.</title>
        <authorList>
            <person name="Gilroy R."/>
            <person name="Ravi A."/>
            <person name="Getino M."/>
            <person name="Pursley I."/>
            <person name="Horton D.L."/>
            <person name="Alikhan N.-F."/>
            <person name="Baker D."/>
            <person name="Gharbi K."/>
            <person name="Hall N."/>
            <person name="Watson M."/>
            <person name="Adriaenssens E.M."/>
            <person name="Foster-Nyarko E."/>
            <person name="Jarju S."/>
            <person name="Secka A."/>
            <person name="Antonio M."/>
            <person name="Oren A."/>
            <person name="Chaudhuri R."/>
            <person name="La Ragione R.M."/>
            <person name="Hildebrand F."/>
            <person name="Pallen M.J."/>
        </authorList>
    </citation>
    <scope>NUCLEOTIDE SEQUENCE [LARGE SCALE GENOMIC DNA]</scope>
    <source>
        <strain evidence="2 3">Sa1BUA1</strain>
    </source>
</reference>
<feature type="chain" id="PRO_5046265335" evidence="1">
    <location>
        <begin position="29"/>
        <end position="426"/>
    </location>
</feature>
<proteinExistence type="predicted"/>
<accession>A0ABR8Z6D1</accession>
<keyword evidence="3" id="KW-1185">Reference proteome</keyword>
<name>A0ABR8Z6D1_9MICO</name>
<evidence type="ECO:0000313" key="3">
    <source>
        <dbReference type="Proteomes" id="UP000661894"/>
    </source>
</evidence>
<feature type="signal peptide" evidence="1">
    <location>
        <begin position="1"/>
        <end position="28"/>
    </location>
</feature>
<dbReference type="Proteomes" id="UP000661894">
    <property type="component" value="Unassembled WGS sequence"/>
</dbReference>
<evidence type="ECO:0000313" key="2">
    <source>
        <dbReference type="EMBL" id="MBD8063496.1"/>
    </source>
</evidence>
<sequence length="426" mass="42043">MILKHWKTPTAAIAAAALVAIAAPSASAATTDCTDDLGDATITGDLVVPDGATCVLGGATVNGSITVGADGWLDATSVTVDGDVIGIDTYGISLDGTSVSGDVVSYSEGLRGGFLYLNDLAVGGNVEAGGIDVEINDSSVAGSVSTLAANYVDVLRTGIEGDLSIDGSGWGVSLAGTVVTGSVVVSGSSRDVLIGATADGGADQWGNTVGGDLTLSGNTANLQVAGTTVLGTVVLDGNDPAANFGPGNTAGAVDGDYTGSAPAAGPADGDQSVVVVVPEPDAGEFIWTIDSTSNLVDLGVAVENGDHFAADGTLNPVRVTDTRIDAPQWSISGQVSDFRAGDETVSGKYLGWTPQVLENDGGAVAGPHVASGFDEGEGLSVSRTLGSADAGHERGSALLGADLELKLPVSVESGTYNATLTLTALS</sequence>
<keyword evidence="1" id="KW-0732">Signal</keyword>
<comment type="caution">
    <text evidence="2">The sequence shown here is derived from an EMBL/GenBank/DDBJ whole genome shotgun (WGS) entry which is preliminary data.</text>
</comment>
<dbReference type="EMBL" id="JACSPO010000011">
    <property type="protein sequence ID" value="MBD8063496.1"/>
    <property type="molecule type" value="Genomic_DNA"/>
</dbReference>